<feature type="region of interest" description="Disordered" evidence="1">
    <location>
        <begin position="1"/>
        <end position="45"/>
    </location>
</feature>
<feature type="compositionally biased region" description="Basic and acidic residues" evidence="1">
    <location>
        <begin position="14"/>
        <end position="45"/>
    </location>
</feature>
<comment type="caution">
    <text evidence="2">The sequence shown here is derived from an EMBL/GenBank/DDBJ whole genome shotgun (WGS) entry which is preliminary data.</text>
</comment>
<name>A0A218XQC6_PUNGR</name>
<protein>
    <submittedName>
        <fullName evidence="2">Uncharacterized protein</fullName>
    </submittedName>
</protein>
<gene>
    <name evidence="2" type="ORF">CDL15_Pgr015905</name>
</gene>
<feature type="compositionally biased region" description="Basic residues" evidence="1">
    <location>
        <begin position="64"/>
        <end position="82"/>
    </location>
</feature>
<accession>A0A218XQC6</accession>
<proteinExistence type="predicted"/>
<feature type="region of interest" description="Disordered" evidence="1">
    <location>
        <begin position="61"/>
        <end position="82"/>
    </location>
</feature>
<dbReference type="EMBL" id="MTKT01001080">
    <property type="protein sequence ID" value="OWM86869.1"/>
    <property type="molecule type" value="Genomic_DNA"/>
</dbReference>
<dbReference type="AlphaFoldDB" id="A0A218XQC6"/>
<sequence length="82" mass="9528">MNTEETGQSKKAGKRADLKRERKELSRTQQDRFLGKDDNFNSSKSRDYAAELGRAQESHLRFSATKRRRRVEALKPWKKCGG</sequence>
<evidence type="ECO:0000313" key="3">
    <source>
        <dbReference type="Proteomes" id="UP000197138"/>
    </source>
</evidence>
<reference evidence="3" key="1">
    <citation type="journal article" date="2017" name="Plant J.">
        <title>The pomegranate (Punica granatum L.) genome and the genomics of punicalagin biosynthesis.</title>
        <authorList>
            <person name="Qin G."/>
            <person name="Xu C."/>
            <person name="Ming R."/>
            <person name="Tang H."/>
            <person name="Guyot R."/>
            <person name="Kramer E.M."/>
            <person name="Hu Y."/>
            <person name="Yi X."/>
            <person name="Qi Y."/>
            <person name="Xu X."/>
            <person name="Gao Z."/>
            <person name="Pan H."/>
            <person name="Jian J."/>
            <person name="Tian Y."/>
            <person name="Yue Z."/>
            <person name="Xu Y."/>
        </authorList>
    </citation>
    <scope>NUCLEOTIDE SEQUENCE [LARGE SCALE GENOMIC DNA]</scope>
    <source>
        <strain evidence="3">cv. Dabenzi</strain>
    </source>
</reference>
<evidence type="ECO:0000256" key="1">
    <source>
        <dbReference type="SAM" id="MobiDB-lite"/>
    </source>
</evidence>
<dbReference type="Proteomes" id="UP000197138">
    <property type="component" value="Unassembled WGS sequence"/>
</dbReference>
<evidence type="ECO:0000313" key="2">
    <source>
        <dbReference type="EMBL" id="OWM86869.1"/>
    </source>
</evidence>
<organism evidence="2 3">
    <name type="scientific">Punica granatum</name>
    <name type="common">Pomegranate</name>
    <dbReference type="NCBI Taxonomy" id="22663"/>
    <lineage>
        <taxon>Eukaryota</taxon>
        <taxon>Viridiplantae</taxon>
        <taxon>Streptophyta</taxon>
        <taxon>Embryophyta</taxon>
        <taxon>Tracheophyta</taxon>
        <taxon>Spermatophyta</taxon>
        <taxon>Magnoliopsida</taxon>
        <taxon>eudicotyledons</taxon>
        <taxon>Gunneridae</taxon>
        <taxon>Pentapetalae</taxon>
        <taxon>rosids</taxon>
        <taxon>malvids</taxon>
        <taxon>Myrtales</taxon>
        <taxon>Lythraceae</taxon>
        <taxon>Punica</taxon>
    </lineage>
</organism>